<sequence>MLLVSPRFHGYWRSIAAALSAAGHQVRAHPYDQRSAGALVAHKLGRELPARLAGRPATGAEGTLTRRAVALLRESRPEAVVVVRGDGLGPAFYEELDAARVPRVLWLYDEVRRTGWSPETLRAVGPVATYSPLDAAALGLRYLPLAFDPAVADLHQVARTDDVVFIGARYLSREEVLVGLQAAGVPVRAFGRDWSRHLLDRARTWGGARPGVPSGRDVSRAEGYRLMAGAGGALNLHGDQDGFTMRTFEASGVGGLQLLDRDDVGELYEPGVELLTFTGVEELVDLVRRARHEPGWAETVRARGRERTLAEHTFAHRVGVLEELWSTWG</sequence>
<protein>
    <submittedName>
        <fullName evidence="2">Spore maturation protein</fullName>
    </submittedName>
</protein>
<proteinExistence type="predicted"/>
<evidence type="ECO:0000313" key="2">
    <source>
        <dbReference type="EMBL" id="RLV47633.1"/>
    </source>
</evidence>
<name>A0A3L8NYJ1_9ACTN</name>
<evidence type="ECO:0000313" key="3">
    <source>
        <dbReference type="Proteomes" id="UP000281708"/>
    </source>
</evidence>
<reference evidence="2 3" key="1">
    <citation type="submission" date="2018-10" db="EMBL/GenBank/DDBJ databases">
        <title>Marmoricola sp. 4Q3S-7 whole genome shotgun sequence.</title>
        <authorList>
            <person name="Li F."/>
        </authorList>
    </citation>
    <scope>NUCLEOTIDE SEQUENCE [LARGE SCALE GENOMIC DNA]</scope>
    <source>
        <strain evidence="2 3">4Q3S-7</strain>
    </source>
</reference>
<dbReference type="EMBL" id="RDBE01000010">
    <property type="protein sequence ID" value="RLV47633.1"/>
    <property type="molecule type" value="Genomic_DNA"/>
</dbReference>
<dbReference type="Proteomes" id="UP000281708">
    <property type="component" value="Unassembled WGS sequence"/>
</dbReference>
<evidence type="ECO:0000259" key="1">
    <source>
        <dbReference type="Pfam" id="PF13524"/>
    </source>
</evidence>
<organism evidence="2 3">
    <name type="scientific">Nocardioides mangrovicus</name>
    <dbReference type="NCBI Taxonomy" id="2478913"/>
    <lineage>
        <taxon>Bacteria</taxon>
        <taxon>Bacillati</taxon>
        <taxon>Actinomycetota</taxon>
        <taxon>Actinomycetes</taxon>
        <taxon>Propionibacteriales</taxon>
        <taxon>Nocardioidaceae</taxon>
        <taxon>Nocardioides</taxon>
    </lineage>
</organism>
<keyword evidence="3" id="KW-1185">Reference proteome</keyword>
<dbReference type="AlphaFoldDB" id="A0A3L8NYJ1"/>
<comment type="caution">
    <text evidence="2">The sequence shown here is derived from an EMBL/GenBank/DDBJ whole genome shotgun (WGS) entry which is preliminary data.</text>
</comment>
<feature type="domain" description="Spore protein YkvP/CgeB glycosyl transferase-like" evidence="1">
    <location>
        <begin position="183"/>
        <end position="320"/>
    </location>
</feature>
<dbReference type="InterPro" id="IPR055259">
    <property type="entry name" value="YkvP/CgeB_Glyco_trans-like"/>
</dbReference>
<dbReference type="Pfam" id="PF13524">
    <property type="entry name" value="Glyco_trans_1_2"/>
    <property type="match status" value="1"/>
</dbReference>
<gene>
    <name evidence="2" type="ORF">D9V37_15835</name>
</gene>
<accession>A0A3L8NYJ1</accession>